<dbReference type="GO" id="GO:0050830">
    <property type="term" value="P:defense response to Gram-positive bacterium"/>
    <property type="evidence" value="ECO:0007669"/>
    <property type="project" value="TreeGrafter"/>
</dbReference>
<comment type="similarity">
    <text evidence="2 8">Belongs to the pancreatic ribonuclease family.</text>
</comment>
<dbReference type="Gene3D" id="3.10.130.10">
    <property type="entry name" value="Ribonuclease A-like domain"/>
    <property type="match status" value="1"/>
</dbReference>
<evidence type="ECO:0000256" key="2">
    <source>
        <dbReference type="ARBA" id="ARBA00005600"/>
    </source>
</evidence>
<sequence length="146" mass="16061">MEALRPGLVLVLVLCAAGSVQGQPPGVKERYVHFLEQHVDANMNAHKCTSVMGRLRLTEPDGKTCKAVNTFIQADKDQVKEICTSGTTVGNLVQSGQPFPLIKCTFNGGKPYYPHCEYRGVQVTRYIRIACDQGWPVHYGGDIILV</sequence>
<keyword evidence="3" id="KW-0964">Secreted</keyword>
<evidence type="ECO:0000256" key="7">
    <source>
        <dbReference type="ARBA" id="ARBA00023157"/>
    </source>
</evidence>
<dbReference type="GO" id="GO:0003676">
    <property type="term" value="F:nucleic acid binding"/>
    <property type="evidence" value="ECO:0007669"/>
    <property type="project" value="InterPro"/>
</dbReference>
<dbReference type="Pfam" id="PF00074">
    <property type="entry name" value="RnaseA"/>
    <property type="match status" value="1"/>
</dbReference>
<evidence type="ECO:0000256" key="6">
    <source>
        <dbReference type="ARBA" id="ARBA00022801"/>
    </source>
</evidence>
<reference evidence="10" key="1">
    <citation type="journal article" date="2023" name="Science">
        <title>Genome structures resolve the early diversification of teleost fishes.</title>
        <authorList>
            <person name="Parey E."/>
            <person name="Louis A."/>
            <person name="Montfort J."/>
            <person name="Bouchez O."/>
            <person name="Roques C."/>
            <person name="Iampietro C."/>
            <person name="Lluch J."/>
            <person name="Castinel A."/>
            <person name="Donnadieu C."/>
            <person name="Desvignes T."/>
            <person name="Floi Bucao C."/>
            <person name="Jouanno E."/>
            <person name="Wen M."/>
            <person name="Mejri S."/>
            <person name="Dirks R."/>
            <person name="Jansen H."/>
            <person name="Henkel C."/>
            <person name="Chen W.J."/>
            <person name="Zahm M."/>
            <person name="Cabau C."/>
            <person name="Klopp C."/>
            <person name="Thompson A.W."/>
            <person name="Robinson-Rechavi M."/>
            <person name="Braasch I."/>
            <person name="Lecointre G."/>
            <person name="Bobe J."/>
            <person name="Postlethwait J.H."/>
            <person name="Berthelot C."/>
            <person name="Roest Crollius H."/>
            <person name="Guiguen Y."/>
        </authorList>
    </citation>
    <scope>NUCLEOTIDE SEQUENCE</scope>
    <source>
        <strain evidence="10">Concon-B</strain>
    </source>
</reference>
<keyword evidence="7" id="KW-1015">Disulfide bond</keyword>
<evidence type="ECO:0000256" key="3">
    <source>
        <dbReference type="ARBA" id="ARBA00022525"/>
    </source>
</evidence>
<name>A0A9Q1I441_CONCO</name>
<evidence type="ECO:0000256" key="1">
    <source>
        <dbReference type="ARBA" id="ARBA00004613"/>
    </source>
</evidence>
<dbReference type="OrthoDB" id="8573660at2759"/>
<dbReference type="GO" id="GO:0004540">
    <property type="term" value="F:RNA nuclease activity"/>
    <property type="evidence" value="ECO:0007669"/>
    <property type="project" value="TreeGrafter"/>
</dbReference>
<comment type="subcellular location">
    <subcellularLocation>
        <location evidence="1">Secreted</location>
    </subcellularLocation>
</comment>
<dbReference type="SMART" id="SM00092">
    <property type="entry name" value="RNAse_Pc"/>
    <property type="match status" value="1"/>
</dbReference>
<evidence type="ECO:0000313" key="10">
    <source>
        <dbReference type="EMBL" id="KAJ8282912.1"/>
    </source>
</evidence>
<evidence type="ECO:0000256" key="8">
    <source>
        <dbReference type="RuleBase" id="RU000651"/>
    </source>
</evidence>
<dbReference type="CDD" id="cd06265">
    <property type="entry name" value="RNase_A_canonical"/>
    <property type="match status" value="1"/>
</dbReference>
<dbReference type="InterPro" id="IPR036816">
    <property type="entry name" value="RNaseA-like_dom_sf"/>
</dbReference>
<dbReference type="PANTHER" id="PTHR11437:SF10">
    <property type="entry name" value="ANGIOGENIN-RELATED"/>
    <property type="match status" value="1"/>
</dbReference>
<keyword evidence="11" id="KW-1185">Reference proteome</keyword>
<dbReference type="GO" id="GO:0005576">
    <property type="term" value="C:extracellular region"/>
    <property type="evidence" value="ECO:0007669"/>
    <property type="project" value="UniProtKB-SubCell"/>
</dbReference>
<evidence type="ECO:0000313" key="11">
    <source>
        <dbReference type="Proteomes" id="UP001152803"/>
    </source>
</evidence>
<feature type="chain" id="PRO_5040544892" description="Ribonuclease A-domain domain-containing protein" evidence="8">
    <location>
        <begin position="23"/>
        <end position="146"/>
    </location>
</feature>
<dbReference type="GO" id="GO:0016787">
    <property type="term" value="F:hydrolase activity"/>
    <property type="evidence" value="ECO:0007669"/>
    <property type="project" value="UniProtKB-KW"/>
</dbReference>
<organism evidence="10 11">
    <name type="scientific">Conger conger</name>
    <name type="common">Conger eel</name>
    <name type="synonym">Muraena conger</name>
    <dbReference type="NCBI Taxonomy" id="82655"/>
    <lineage>
        <taxon>Eukaryota</taxon>
        <taxon>Metazoa</taxon>
        <taxon>Chordata</taxon>
        <taxon>Craniata</taxon>
        <taxon>Vertebrata</taxon>
        <taxon>Euteleostomi</taxon>
        <taxon>Actinopterygii</taxon>
        <taxon>Neopterygii</taxon>
        <taxon>Teleostei</taxon>
        <taxon>Anguilliformes</taxon>
        <taxon>Congridae</taxon>
        <taxon>Conger</taxon>
    </lineage>
</organism>
<dbReference type="GO" id="GO:0050829">
    <property type="term" value="P:defense response to Gram-negative bacterium"/>
    <property type="evidence" value="ECO:0007669"/>
    <property type="project" value="TreeGrafter"/>
</dbReference>
<keyword evidence="5 8" id="KW-0255">Endonuclease</keyword>
<gene>
    <name evidence="10" type="ORF">COCON_G00054310</name>
</gene>
<dbReference type="InterPro" id="IPR001427">
    <property type="entry name" value="RNaseA"/>
</dbReference>
<comment type="caution">
    <text evidence="10">The sequence shown here is derived from an EMBL/GenBank/DDBJ whole genome shotgun (WGS) entry which is preliminary data.</text>
</comment>
<dbReference type="InterPro" id="IPR023411">
    <property type="entry name" value="RNaseA_AS"/>
</dbReference>
<dbReference type="PRINTS" id="PR00794">
    <property type="entry name" value="RIBONUCLEASE"/>
</dbReference>
<dbReference type="PANTHER" id="PTHR11437">
    <property type="entry name" value="RIBONUCLEASE"/>
    <property type="match status" value="1"/>
</dbReference>
<dbReference type="AlphaFoldDB" id="A0A9Q1I441"/>
<dbReference type="EMBL" id="JAFJMO010000003">
    <property type="protein sequence ID" value="KAJ8282912.1"/>
    <property type="molecule type" value="Genomic_DNA"/>
</dbReference>
<evidence type="ECO:0000256" key="5">
    <source>
        <dbReference type="ARBA" id="ARBA00022759"/>
    </source>
</evidence>
<dbReference type="Proteomes" id="UP001152803">
    <property type="component" value="Unassembled WGS sequence"/>
</dbReference>
<keyword evidence="8" id="KW-0732">Signal</keyword>
<dbReference type="SUPFAM" id="SSF54076">
    <property type="entry name" value="RNase A-like"/>
    <property type="match status" value="1"/>
</dbReference>
<feature type="signal peptide" evidence="8">
    <location>
        <begin position="1"/>
        <end position="22"/>
    </location>
</feature>
<dbReference type="InterPro" id="IPR023412">
    <property type="entry name" value="RNaseA_domain"/>
</dbReference>
<dbReference type="PROSITE" id="PS00127">
    <property type="entry name" value="RNASE_PANCREATIC"/>
    <property type="match status" value="1"/>
</dbReference>
<accession>A0A9Q1I441</accession>
<evidence type="ECO:0000256" key="4">
    <source>
        <dbReference type="ARBA" id="ARBA00022722"/>
    </source>
</evidence>
<feature type="domain" description="Ribonuclease A-domain" evidence="9">
    <location>
        <begin position="27"/>
        <end position="143"/>
    </location>
</feature>
<dbReference type="GO" id="GO:0004519">
    <property type="term" value="F:endonuclease activity"/>
    <property type="evidence" value="ECO:0007669"/>
    <property type="project" value="UniProtKB-KW"/>
</dbReference>
<keyword evidence="6 8" id="KW-0378">Hydrolase</keyword>
<proteinExistence type="inferred from homology"/>
<protein>
    <recommendedName>
        <fullName evidence="9">Ribonuclease A-domain domain-containing protein</fullName>
    </recommendedName>
</protein>
<keyword evidence="4 8" id="KW-0540">Nuclease</keyword>
<dbReference type="GO" id="GO:0001525">
    <property type="term" value="P:angiogenesis"/>
    <property type="evidence" value="ECO:0007669"/>
    <property type="project" value="TreeGrafter"/>
</dbReference>
<evidence type="ECO:0000259" key="9">
    <source>
        <dbReference type="SMART" id="SM00092"/>
    </source>
</evidence>